<proteinExistence type="predicted"/>
<evidence type="ECO:0000313" key="3">
    <source>
        <dbReference type="Proteomes" id="UP000019335"/>
    </source>
</evidence>
<reference evidence="2 3" key="1">
    <citation type="journal article" date="2014" name="Mol. Plant">
        <title>Chromosome Scale Genome Assembly and Transcriptome Profiling of Nannochloropsis gaditana in Nitrogen Depletion.</title>
        <authorList>
            <person name="Corteggiani Carpinelli E."/>
            <person name="Telatin A."/>
            <person name="Vitulo N."/>
            <person name="Forcato C."/>
            <person name="D'Angelo M."/>
            <person name="Schiavon R."/>
            <person name="Vezzi A."/>
            <person name="Giacometti G.M."/>
            <person name="Morosinotto T."/>
            <person name="Valle G."/>
        </authorList>
    </citation>
    <scope>NUCLEOTIDE SEQUENCE [LARGE SCALE GENOMIC DNA]</scope>
    <source>
        <strain evidence="2 3">B-31</strain>
    </source>
</reference>
<comment type="caution">
    <text evidence="2">The sequence shown here is derived from an EMBL/GenBank/DDBJ whole genome shotgun (WGS) entry which is preliminary data.</text>
</comment>
<name>W7SZX3_9STRA</name>
<keyword evidence="3" id="KW-1185">Reference proteome</keyword>
<dbReference type="EMBL" id="AZIL01003465">
    <property type="protein sequence ID" value="EWM20027.1"/>
    <property type="molecule type" value="Genomic_DNA"/>
</dbReference>
<feature type="compositionally biased region" description="Acidic residues" evidence="1">
    <location>
        <begin position="39"/>
        <end position="50"/>
    </location>
</feature>
<feature type="region of interest" description="Disordered" evidence="1">
    <location>
        <begin position="1"/>
        <end position="58"/>
    </location>
</feature>
<gene>
    <name evidence="2" type="ORF">Naga_102230g1</name>
</gene>
<protein>
    <submittedName>
        <fullName evidence="2">Uncharacterized protein</fullName>
    </submittedName>
</protein>
<accession>W7SZX3</accession>
<evidence type="ECO:0000256" key="1">
    <source>
        <dbReference type="SAM" id="MobiDB-lite"/>
    </source>
</evidence>
<organism evidence="2 3">
    <name type="scientific">Nannochloropsis gaditana</name>
    <dbReference type="NCBI Taxonomy" id="72520"/>
    <lineage>
        <taxon>Eukaryota</taxon>
        <taxon>Sar</taxon>
        <taxon>Stramenopiles</taxon>
        <taxon>Ochrophyta</taxon>
        <taxon>Eustigmatophyceae</taxon>
        <taxon>Eustigmatales</taxon>
        <taxon>Monodopsidaceae</taxon>
        <taxon>Nannochloropsis</taxon>
    </lineage>
</organism>
<dbReference type="AlphaFoldDB" id="W7SZX3"/>
<dbReference type="Proteomes" id="UP000019335">
    <property type="component" value="Unassembled WGS sequence"/>
</dbReference>
<sequence>MKAKGISLSRGGAIPTSMHRENFLGGGESRRPLEIPDKDDNEDEEEGEDLEDHRAVPLDDPEVVHHLRVTLLHVLQGRLHVVVDPHHHLPLRRDQPRHPTEGLPELDDGFLHGPRLPQTRGGVPLWLLRPQELLLLLRLGKSGSKRPPPPPPPPPEG</sequence>
<feature type="compositionally biased region" description="Basic and acidic residues" evidence="1">
    <location>
        <begin position="18"/>
        <end position="38"/>
    </location>
</feature>
<evidence type="ECO:0000313" key="2">
    <source>
        <dbReference type="EMBL" id="EWM20027.1"/>
    </source>
</evidence>